<dbReference type="InterPro" id="IPR041965">
    <property type="entry name" value="TTRAP_sf"/>
</dbReference>
<dbReference type="Pfam" id="PF14203">
    <property type="entry name" value="TTRAP"/>
    <property type="match status" value="1"/>
</dbReference>
<accession>A0A174MBH0</accession>
<proteinExistence type="predicted"/>
<dbReference type="InterPro" id="IPR025468">
    <property type="entry name" value="TTRAP"/>
</dbReference>
<dbReference type="RefSeq" id="WP_025579415.1">
    <property type="nucleotide sequence ID" value="NZ_CZAB01000029.1"/>
</dbReference>
<dbReference type="GeneID" id="75080940"/>
<dbReference type="AlphaFoldDB" id="A0A174MBH0"/>
<organism evidence="1 2">
    <name type="scientific">Enterocloster clostridioformis</name>
    <dbReference type="NCBI Taxonomy" id="1531"/>
    <lineage>
        <taxon>Bacteria</taxon>
        <taxon>Bacillati</taxon>
        <taxon>Bacillota</taxon>
        <taxon>Clostridia</taxon>
        <taxon>Lachnospirales</taxon>
        <taxon>Lachnospiraceae</taxon>
        <taxon>Enterocloster</taxon>
    </lineage>
</organism>
<reference evidence="1 2" key="1">
    <citation type="submission" date="2015-09" db="EMBL/GenBank/DDBJ databases">
        <authorList>
            <consortium name="Pathogen Informatics"/>
        </authorList>
    </citation>
    <scope>NUCLEOTIDE SEQUENCE [LARGE SCALE GENOMIC DNA]</scope>
    <source>
        <strain evidence="1 2">2789STDY5834865</strain>
    </source>
</reference>
<evidence type="ECO:0008006" key="3">
    <source>
        <dbReference type="Google" id="ProtNLM"/>
    </source>
</evidence>
<name>A0A174MBH0_9FIRM</name>
<evidence type="ECO:0000313" key="2">
    <source>
        <dbReference type="Proteomes" id="UP000095512"/>
    </source>
</evidence>
<dbReference type="Gene3D" id="1.10.10.1850">
    <property type="entry name" value="Sporulation protein-like"/>
    <property type="match status" value="1"/>
</dbReference>
<evidence type="ECO:0000313" key="1">
    <source>
        <dbReference type="EMBL" id="CUP31618.1"/>
    </source>
</evidence>
<protein>
    <recommendedName>
        <fullName evidence="3">Tranposon-transfer assisting protein</fullName>
    </recommendedName>
</protein>
<dbReference type="Proteomes" id="UP000095512">
    <property type="component" value="Unassembled WGS sequence"/>
</dbReference>
<gene>
    <name evidence="1" type="ORF">ERS852480_03077</name>
</gene>
<dbReference type="EMBL" id="CZAB01000029">
    <property type="protein sequence ID" value="CUP31618.1"/>
    <property type="molecule type" value="Genomic_DNA"/>
</dbReference>
<sequence length="71" mass="8137">MGNFTFEEMNLMCIYNTGSRTGLMEALTEMRGELSPEETELRELTDSALMKLQAMSDAEFAQLELYPDFDE</sequence>